<evidence type="ECO:0000313" key="3">
    <source>
        <dbReference type="Proteomes" id="UP001203945"/>
    </source>
</evidence>
<name>A0ABT1MRN0_9RHOB</name>
<dbReference type="GO" id="GO:0008270">
    <property type="term" value="F:zinc ion binding"/>
    <property type="evidence" value="ECO:0007669"/>
    <property type="project" value="UniProtKB-KW"/>
</dbReference>
<dbReference type="Pfam" id="PF10276">
    <property type="entry name" value="zf-CHCC"/>
    <property type="match status" value="1"/>
</dbReference>
<dbReference type="Gene3D" id="2.60.260.40">
    <property type="entry name" value="q5lls5 like domains"/>
    <property type="match status" value="1"/>
</dbReference>
<keyword evidence="2" id="KW-0862">Zinc</keyword>
<keyword evidence="3" id="KW-1185">Reference proteome</keyword>
<dbReference type="InterPro" id="IPR019401">
    <property type="entry name" value="Znf_CHCC"/>
</dbReference>
<evidence type="ECO:0000313" key="2">
    <source>
        <dbReference type="EMBL" id="MCQ0970809.1"/>
    </source>
</evidence>
<gene>
    <name evidence="2" type="ORF">MLD63_10265</name>
</gene>
<evidence type="ECO:0000259" key="1">
    <source>
        <dbReference type="Pfam" id="PF10276"/>
    </source>
</evidence>
<keyword evidence="2" id="KW-0863">Zinc-finger</keyword>
<dbReference type="EMBL" id="JAKZEU010000003">
    <property type="protein sequence ID" value="MCQ0970809.1"/>
    <property type="molecule type" value="Genomic_DNA"/>
</dbReference>
<protein>
    <submittedName>
        <fullName evidence="2">Zinc-finger domain-containing protein</fullName>
    </submittedName>
</protein>
<feature type="domain" description="Zinc finger CHCC-type" evidence="1">
    <location>
        <begin position="17"/>
        <end position="54"/>
    </location>
</feature>
<sequence>MAQLAHPAPETEVVTTWKVACEGDEALGLGHPRVWLAISPATGFVECGYCDKRFVIDPDATHGH</sequence>
<reference evidence="2 3" key="1">
    <citation type="submission" date="2022-03" db="EMBL/GenBank/DDBJ databases">
        <authorList>
            <person name="He Y."/>
        </authorList>
    </citation>
    <scope>NUCLEOTIDE SEQUENCE [LARGE SCALE GENOMIC DNA]</scope>
    <source>
        <strain evidence="2 3">TK19116</strain>
    </source>
</reference>
<dbReference type="Proteomes" id="UP001203945">
    <property type="component" value="Unassembled WGS sequence"/>
</dbReference>
<keyword evidence="2" id="KW-0479">Metal-binding</keyword>
<accession>A0ABT1MRN0</accession>
<organism evidence="2 3">
    <name type="scientific">Paracoccus albicereus</name>
    <dbReference type="NCBI Taxonomy" id="2922394"/>
    <lineage>
        <taxon>Bacteria</taxon>
        <taxon>Pseudomonadati</taxon>
        <taxon>Pseudomonadota</taxon>
        <taxon>Alphaproteobacteria</taxon>
        <taxon>Rhodobacterales</taxon>
        <taxon>Paracoccaceae</taxon>
        <taxon>Paracoccus</taxon>
    </lineage>
</organism>
<dbReference type="RefSeq" id="WP_255329980.1">
    <property type="nucleotide sequence ID" value="NZ_JAKZEU010000003.1"/>
</dbReference>
<proteinExistence type="predicted"/>
<comment type="caution">
    <text evidence="2">The sequence shown here is derived from an EMBL/GenBank/DDBJ whole genome shotgun (WGS) entry which is preliminary data.</text>
</comment>